<evidence type="ECO:0000256" key="2">
    <source>
        <dbReference type="ARBA" id="ARBA00004936"/>
    </source>
</evidence>
<dbReference type="RefSeq" id="WP_312032422.1">
    <property type="nucleotide sequence ID" value="NZ_CP051151.1"/>
</dbReference>
<feature type="transmembrane region" description="Helical" evidence="7">
    <location>
        <begin position="63"/>
        <end position="79"/>
    </location>
</feature>
<dbReference type="CDD" id="cd16015">
    <property type="entry name" value="LTA_synthase"/>
    <property type="match status" value="1"/>
</dbReference>
<comment type="pathway">
    <text evidence="2">Cell wall biogenesis; lipoteichoic acid biosynthesis.</text>
</comment>
<keyword evidence="6 7" id="KW-0472">Membrane</keyword>
<protein>
    <submittedName>
        <fullName evidence="9">LTA synthase family protein</fullName>
    </submittedName>
</protein>
<keyword evidence="3" id="KW-1003">Cell membrane</keyword>
<keyword evidence="10" id="KW-1185">Reference proteome</keyword>
<dbReference type="Proteomes" id="UP000512167">
    <property type="component" value="Chromosome"/>
</dbReference>
<evidence type="ECO:0000313" key="9">
    <source>
        <dbReference type="EMBL" id="QLY39930.1"/>
    </source>
</evidence>
<sequence>MKRLFKEKLILLGIFLIFYILIEMMMFTWLKLGFFPKFWLVDLLVMTVFASLSLIFKKHKTSIFYLSFFIFIAGLLALVNNTMNYELNGEIFSVMHLLYADEAANVFVADFLHWDSIVAILAVFLLYGITLAYVSKLFFKPYLRSPFYLIKTFPILVVSLIVLLFTLNVVLPSYREYNDATNVSLFKRSSIKKYGMMGFYVKEIDSLLFSANDDIDINDLKEQLVLEDPNDFDESDLEIPYAGLLEGMNVITIMIESGQSFAVNPVLTPNLYKMTTEGLFFPNHHAENKTVVSETIGILGHYPNDGIMTKFFDYDFSYSMPNVLNRQGYRTVYFHENLSSFYSRTELTPALGFEEGYYHEDFFPDEKIYGWGGDYTLDSRTMERMLDYMFTEDDGEPFYYYWTTLVAHGPYNRNYPSVRGKNNLQKFTELGYFDQIDQAEANGDWVNIMDDSVDPEDPGRMRYYQAAMMDFDVALGILLDALEAEGILDDTLIVLYGDHNLFYHQMHLRINDVQMGEVHYPYIYKTFFSIYNPKLTQAYLANNPEEDTQVDKFISTYDLLPTYYHLLGIPYYINFTLGESIFTDIESIFYSHKITAFLNSDFFTYSENEIYYPENIDLNHNKEANKFLISVDRLAERILWIETWMDATVTRKE</sequence>
<dbReference type="PANTHER" id="PTHR47371:SF3">
    <property type="entry name" value="PHOSPHOGLYCEROL TRANSFERASE I"/>
    <property type="match status" value="1"/>
</dbReference>
<evidence type="ECO:0000256" key="1">
    <source>
        <dbReference type="ARBA" id="ARBA00004651"/>
    </source>
</evidence>
<dbReference type="GO" id="GO:0005886">
    <property type="term" value="C:plasma membrane"/>
    <property type="evidence" value="ECO:0007669"/>
    <property type="project" value="UniProtKB-SubCell"/>
</dbReference>
<dbReference type="SUPFAM" id="SSF53649">
    <property type="entry name" value="Alkaline phosphatase-like"/>
    <property type="match status" value="1"/>
</dbReference>
<dbReference type="EMBL" id="CP051151">
    <property type="protein sequence ID" value="QLY39930.1"/>
    <property type="molecule type" value="Genomic_DNA"/>
</dbReference>
<dbReference type="InterPro" id="IPR017850">
    <property type="entry name" value="Alkaline_phosphatase_core_sf"/>
</dbReference>
<dbReference type="AlphaFoldDB" id="A0A7L6N0Z8"/>
<gene>
    <name evidence="9" type="ORF">HF295_03275</name>
</gene>
<evidence type="ECO:0000256" key="6">
    <source>
        <dbReference type="ARBA" id="ARBA00023136"/>
    </source>
</evidence>
<evidence type="ECO:0000256" key="4">
    <source>
        <dbReference type="ARBA" id="ARBA00022692"/>
    </source>
</evidence>
<organism evidence="9 10">
    <name type="scientific">Hujiaoplasma nucleasis</name>
    <dbReference type="NCBI Taxonomy" id="2725268"/>
    <lineage>
        <taxon>Bacteria</taxon>
        <taxon>Bacillati</taxon>
        <taxon>Mycoplasmatota</taxon>
        <taxon>Mollicutes</taxon>
        <taxon>Candidatus Izemoplasmatales</taxon>
        <taxon>Hujiaoplasmataceae</taxon>
        <taxon>Hujiaoplasma</taxon>
    </lineage>
</organism>
<feature type="domain" description="Sulfatase N-terminal" evidence="8">
    <location>
        <begin position="249"/>
        <end position="569"/>
    </location>
</feature>
<dbReference type="KEGG" id="tbk:HF295_03275"/>
<reference evidence="9 10" key="1">
    <citation type="submission" date="2020-04" db="EMBL/GenBank/DDBJ databases">
        <authorList>
            <person name="Zheng R.K."/>
            <person name="Sun C.M."/>
        </authorList>
    </citation>
    <scope>NUCLEOTIDE SEQUENCE [LARGE SCALE GENOMIC DNA]</scope>
    <source>
        <strain evidence="10">zrk29</strain>
    </source>
</reference>
<feature type="transmembrane region" description="Helical" evidence="7">
    <location>
        <begin position="117"/>
        <end position="135"/>
    </location>
</feature>
<dbReference type="PANTHER" id="PTHR47371">
    <property type="entry name" value="LIPOTEICHOIC ACID SYNTHASE"/>
    <property type="match status" value="1"/>
</dbReference>
<dbReference type="Gene3D" id="3.40.720.10">
    <property type="entry name" value="Alkaline Phosphatase, subunit A"/>
    <property type="match status" value="1"/>
</dbReference>
<accession>A0A7L6N0Z8</accession>
<dbReference type="InterPro" id="IPR050448">
    <property type="entry name" value="OpgB/LTA_synthase_biosynth"/>
</dbReference>
<evidence type="ECO:0000256" key="7">
    <source>
        <dbReference type="SAM" id="Phobius"/>
    </source>
</evidence>
<feature type="transmembrane region" description="Helical" evidence="7">
    <location>
        <begin position="38"/>
        <end position="56"/>
    </location>
</feature>
<keyword evidence="5 7" id="KW-1133">Transmembrane helix</keyword>
<proteinExistence type="predicted"/>
<evidence type="ECO:0000259" key="8">
    <source>
        <dbReference type="Pfam" id="PF00884"/>
    </source>
</evidence>
<dbReference type="InterPro" id="IPR000917">
    <property type="entry name" value="Sulfatase_N"/>
</dbReference>
<dbReference type="Pfam" id="PF00884">
    <property type="entry name" value="Sulfatase"/>
    <property type="match status" value="1"/>
</dbReference>
<comment type="subcellular location">
    <subcellularLocation>
        <location evidence="1">Cell membrane</location>
        <topology evidence="1">Multi-pass membrane protein</topology>
    </subcellularLocation>
</comment>
<name>A0A7L6N0Z8_9MOLU</name>
<evidence type="ECO:0000313" key="10">
    <source>
        <dbReference type="Proteomes" id="UP000512167"/>
    </source>
</evidence>
<feature type="transmembrane region" description="Helical" evidence="7">
    <location>
        <begin position="9"/>
        <end position="32"/>
    </location>
</feature>
<feature type="transmembrane region" description="Helical" evidence="7">
    <location>
        <begin position="147"/>
        <end position="171"/>
    </location>
</feature>
<evidence type="ECO:0000256" key="3">
    <source>
        <dbReference type="ARBA" id="ARBA00022475"/>
    </source>
</evidence>
<keyword evidence="4 7" id="KW-0812">Transmembrane</keyword>
<evidence type="ECO:0000256" key="5">
    <source>
        <dbReference type="ARBA" id="ARBA00022989"/>
    </source>
</evidence>